<reference evidence="1" key="1">
    <citation type="submission" date="2014-09" db="EMBL/GenBank/DDBJ databases">
        <authorList>
            <person name="Magalhaes I.L.F."/>
            <person name="Oliveira U."/>
            <person name="Santos F.R."/>
            <person name="Vidigal T.H.D.A."/>
            <person name="Brescovit A.D."/>
            <person name="Santos A.J."/>
        </authorList>
    </citation>
    <scope>NUCLEOTIDE SEQUENCE</scope>
    <source>
        <tissue evidence="1">Shoot tissue taken approximately 20 cm above the soil surface</tissue>
    </source>
</reference>
<dbReference type="AlphaFoldDB" id="A0A0A9DW36"/>
<dbReference type="EMBL" id="GBRH01206982">
    <property type="protein sequence ID" value="JAD90913.1"/>
    <property type="molecule type" value="Transcribed_RNA"/>
</dbReference>
<proteinExistence type="predicted"/>
<name>A0A0A9DW36_ARUDO</name>
<protein>
    <submittedName>
        <fullName evidence="1">Uncharacterized protein</fullName>
    </submittedName>
</protein>
<sequence>MNGNVVPFSKLIWIRYHMHKLTIRLDKSLCSSVYNLANVQTMFSCLIRWNEVYMVNINRSSNIVFLLACPTCRLTQVWFIHYFRSMAHSLFSFSCSENEDSYIVAIVVPLH</sequence>
<accession>A0A0A9DW36</accession>
<reference evidence="1" key="2">
    <citation type="journal article" date="2015" name="Data Brief">
        <title>Shoot transcriptome of the giant reed, Arundo donax.</title>
        <authorList>
            <person name="Barrero R.A."/>
            <person name="Guerrero F.D."/>
            <person name="Moolhuijzen P."/>
            <person name="Goolsby J.A."/>
            <person name="Tidwell J."/>
            <person name="Bellgard S.E."/>
            <person name="Bellgard M.I."/>
        </authorList>
    </citation>
    <scope>NUCLEOTIDE SEQUENCE</scope>
    <source>
        <tissue evidence="1">Shoot tissue taken approximately 20 cm above the soil surface</tissue>
    </source>
</reference>
<evidence type="ECO:0000313" key="1">
    <source>
        <dbReference type="EMBL" id="JAD90913.1"/>
    </source>
</evidence>
<organism evidence="1">
    <name type="scientific">Arundo donax</name>
    <name type="common">Giant reed</name>
    <name type="synonym">Donax arundinaceus</name>
    <dbReference type="NCBI Taxonomy" id="35708"/>
    <lineage>
        <taxon>Eukaryota</taxon>
        <taxon>Viridiplantae</taxon>
        <taxon>Streptophyta</taxon>
        <taxon>Embryophyta</taxon>
        <taxon>Tracheophyta</taxon>
        <taxon>Spermatophyta</taxon>
        <taxon>Magnoliopsida</taxon>
        <taxon>Liliopsida</taxon>
        <taxon>Poales</taxon>
        <taxon>Poaceae</taxon>
        <taxon>PACMAD clade</taxon>
        <taxon>Arundinoideae</taxon>
        <taxon>Arundineae</taxon>
        <taxon>Arundo</taxon>
    </lineage>
</organism>